<accession>A0A914E1P8</accession>
<dbReference type="AlphaFoldDB" id="A0A914E1P8"/>
<proteinExistence type="predicted"/>
<evidence type="ECO:0000313" key="2">
    <source>
        <dbReference type="WBParaSite" id="ACRNAN_scaffold4865.g32784.t1"/>
    </source>
</evidence>
<reference evidence="2" key="1">
    <citation type="submission" date="2022-11" db="UniProtKB">
        <authorList>
            <consortium name="WormBaseParasite"/>
        </authorList>
    </citation>
    <scope>IDENTIFICATION</scope>
</reference>
<dbReference type="Proteomes" id="UP000887540">
    <property type="component" value="Unplaced"/>
</dbReference>
<dbReference type="InterPro" id="IPR036188">
    <property type="entry name" value="FAD/NAD-bd_sf"/>
</dbReference>
<dbReference type="InterPro" id="IPR029731">
    <property type="entry name" value="OSGIN1/2"/>
</dbReference>
<organism evidence="1 2">
    <name type="scientific">Acrobeloides nanus</name>
    <dbReference type="NCBI Taxonomy" id="290746"/>
    <lineage>
        <taxon>Eukaryota</taxon>
        <taxon>Metazoa</taxon>
        <taxon>Ecdysozoa</taxon>
        <taxon>Nematoda</taxon>
        <taxon>Chromadorea</taxon>
        <taxon>Rhabditida</taxon>
        <taxon>Tylenchina</taxon>
        <taxon>Cephalobomorpha</taxon>
        <taxon>Cephaloboidea</taxon>
        <taxon>Cephalobidae</taxon>
        <taxon>Acrobeloides</taxon>
    </lineage>
</organism>
<dbReference type="PANTHER" id="PTHR15192:SF8">
    <property type="entry name" value="FAD_NAD(P)-BINDING DOMAIN-CONTAINING PROTEIN"/>
    <property type="match status" value="1"/>
</dbReference>
<protein>
    <submittedName>
        <fullName evidence="2">Uncharacterized protein</fullName>
    </submittedName>
</protein>
<keyword evidence="1" id="KW-1185">Reference proteome</keyword>
<sequence length="213" mass="24466">MGLSIECHEVLELLEHPKDQLYLDTEVVIIGNGPAGLALSTFLSGWQPYYNPCGPHPDEQLHSRLVENFDRSLLEKDLSWYEEEFAERIPPNIRPQSHLYDWLVRPDEANSNPPQTSSNCLKMVYEPEKTVPHVVLGDTAIGGSWNTYDDEMVTVSLSHWMDLPGFSISDWLGGKPLLSRLPAVVIRKYMRAYVKRMHLNKHMRPFTKVTHLE</sequence>
<dbReference type="WBParaSite" id="ACRNAN_scaffold4865.g32784.t1">
    <property type="protein sequence ID" value="ACRNAN_scaffold4865.g32784.t1"/>
    <property type="gene ID" value="ACRNAN_scaffold4865.g32784"/>
</dbReference>
<dbReference type="PANTHER" id="PTHR15192">
    <property type="entry name" value="PROTEIN CBG05349"/>
    <property type="match status" value="1"/>
</dbReference>
<dbReference type="Gene3D" id="3.50.50.60">
    <property type="entry name" value="FAD/NAD(P)-binding domain"/>
    <property type="match status" value="1"/>
</dbReference>
<evidence type="ECO:0000313" key="1">
    <source>
        <dbReference type="Proteomes" id="UP000887540"/>
    </source>
</evidence>
<name>A0A914E1P8_9BILA</name>